<accession>A0A0A8ZNH3</accession>
<reference evidence="2" key="1">
    <citation type="submission" date="2014-09" db="EMBL/GenBank/DDBJ databases">
        <authorList>
            <person name="Magalhaes I.L.F."/>
            <person name="Oliveira U."/>
            <person name="Santos F.R."/>
            <person name="Vidigal T.H.D.A."/>
            <person name="Brescovit A.D."/>
            <person name="Santos A.J."/>
        </authorList>
    </citation>
    <scope>NUCLEOTIDE SEQUENCE</scope>
    <source>
        <tissue evidence="2">Shoot tissue taken approximately 20 cm above the soil surface</tissue>
    </source>
</reference>
<name>A0A0A8ZNH3_ARUDO</name>
<dbReference type="EMBL" id="GBRH01258672">
    <property type="protein sequence ID" value="JAD39223.1"/>
    <property type="molecule type" value="Transcribed_RNA"/>
</dbReference>
<evidence type="ECO:0000313" key="2">
    <source>
        <dbReference type="EMBL" id="JAD39223.1"/>
    </source>
</evidence>
<sequence length="75" mass="8364">MGFHTVTILNQTNSGFCTFPLQYQRDPKTLQFALQFLNQTPERSFLSAHFTSRLSSPLVPAANPHPPPPPDLRAA</sequence>
<reference evidence="2" key="2">
    <citation type="journal article" date="2015" name="Data Brief">
        <title>Shoot transcriptome of the giant reed, Arundo donax.</title>
        <authorList>
            <person name="Barrero R.A."/>
            <person name="Guerrero F.D."/>
            <person name="Moolhuijzen P."/>
            <person name="Goolsby J.A."/>
            <person name="Tidwell J."/>
            <person name="Bellgard S.E."/>
            <person name="Bellgard M.I."/>
        </authorList>
    </citation>
    <scope>NUCLEOTIDE SEQUENCE</scope>
    <source>
        <tissue evidence="2">Shoot tissue taken approximately 20 cm above the soil surface</tissue>
    </source>
</reference>
<organism evidence="2">
    <name type="scientific">Arundo donax</name>
    <name type="common">Giant reed</name>
    <name type="synonym">Donax arundinaceus</name>
    <dbReference type="NCBI Taxonomy" id="35708"/>
    <lineage>
        <taxon>Eukaryota</taxon>
        <taxon>Viridiplantae</taxon>
        <taxon>Streptophyta</taxon>
        <taxon>Embryophyta</taxon>
        <taxon>Tracheophyta</taxon>
        <taxon>Spermatophyta</taxon>
        <taxon>Magnoliopsida</taxon>
        <taxon>Liliopsida</taxon>
        <taxon>Poales</taxon>
        <taxon>Poaceae</taxon>
        <taxon>PACMAD clade</taxon>
        <taxon>Arundinoideae</taxon>
        <taxon>Arundineae</taxon>
        <taxon>Arundo</taxon>
    </lineage>
</organism>
<dbReference type="AlphaFoldDB" id="A0A0A8ZNH3"/>
<feature type="region of interest" description="Disordered" evidence="1">
    <location>
        <begin position="56"/>
        <end position="75"/>
    </location>
</feature>
<evidence type="ECO:0000256" key="1">
    <source>
        <dbReference type="SAM" id="MobiDB-lite"/>
    </source>
</evidence>
<proteinExistence type="predicted"/>
<feature type="compositionally biased region" description="Pro residues" evidence="1">
    <location>
        <begin position="63"/>
        <end position="75"/>
    </location>
</feature>
<protein>
    <submittedName>
        <fullName evidence="2">Uncharacterized protein</fullName>
    </submittedName>
</protein>